<feature type="domain" description="Aldehyde oxidase/xanthine dehydrogenase second molybdopterin binding" evidence="1">
    <location>
        <begin position="14"/>
        <end position="247"/>
    </location>
</feature>
<keyword evidence="2" id="KW-0560">Oxidoreductase</keyword>
<dbReference type="InterPro" id="IPR052516">
    <property type="entry name" value="N-heterocyclic_Hydroxylase"/>
</dbReference>
<dbReference type="GO" id="GO:0016491">
    <property type="term" value="F:oxidoreductase activity"/>
    <property type="evidence" value="ECO:0007669"/>
    <property type="project" value="UniProtKB-KW"/>
</dbReference>
<dbReference type="SUPFAM" id="SSF56003">
    <property type="entry name" value="Molybdenum cofactor-binding domain"/>
    <property type="match status" value="1"/>
</dbReference>
<dbReference type="EC" id="1.3.7.9" evidence="2"/>
<organism evidence="2">
    <name type="scientific">Clostridioides difficile</name>
    <name type="common">Peptoclostridium difficile</name>
    <dbReference type="NCBI Taxonomy" id="1496"/>
    <lineage>
        <taxon>Bacteria</taxon>
        <taxon>Bacillati</taxon>
        <taxon>Bacillota</taxon>
        <taxon>Clostridia</taxon>
        <taxon>Peptostreptococcales</taxon>
        <taxon>Peptostreptococcaceae</taxon>
        <taxon>Clostridioides</taxon>
    </lineage>
</organism>
<reference evidence="2" key="1">
    <citation type="submission" date="2018-06" db="EMBL/GenBank/DDBJ databases">
        <authorList>
            <consortium name="Pathogen Informatics"/>
            <person name="Doyle S."/>
        </authorList>
    </citation>
    <scope>NUCLEOTIDE SEQUENCE</scope>
    <source>
        <strain evidence="2">NCTC13307</strain>
    </source>
</reference>
<dbReference type="AlphaFoldDB" id="A0A381IBY4"/>
<sequence>MAIGAHGNGVFGAHRDVVTLTLKLNEDGTLTLLTGAHDMGNGVVTMQTMMVAEVLGITPDKVDTFETDTDACTFNLGDYASRGVFVEGGGAKKTAEKLKNLILEEAEKLLETSKEDLYLDNGYVISKLDENVKASLSDVAVYSQSKSLRELTVVEDYSSPAGRTSYGVHFAEVLVDKETKDIKVVDFVAVHDVGRVINPLNLEGQLEGGIHMGLGYALSEELAFDEQGRPKATDFKTYKLFRTVDMPKCQVAFVDGYEKAGPFGGKSIGECAVVPVAPAVANAVYNATDVEIHSLPIKLK</sequence>
<evidence type="ECO:0000259" key="1">
    <source>
        <dbReference type="Pfam" id="PF20256"/>
    </source>
</evidence>
<accession>A0A381IBY4</accession>
<dbReference type="InterPro" id="IPR046867">
    <property type="entry name" value="AldOxase/xan_DH_MoCoBD2"/>
</dbReference>
<dbReference type="InterPro" id="IPR037165">
    <property type="entry name" value="AldOxase/xan_DH_Mopterin-bd_sf"/>
</dbReference>
<name>A0A381IBY4_CLODI</name>
<dbReference type="Gene3D" id="3.30.365.10">
    <property type="entry name" value="Aldehyde oxidase/xanthine dehydrogenase, molybdopterin binding domain"/>
    <property type="match status" value="2"/>
</dbReference>
<dbReference type="PANTHER" id="PTHR47495">
    <property type="entry name" value="ALDEHYDE DEHYDROGENASE"/>
    <property type="match status" value="1"/>
</dbReference>
<evidence type="ECO:0000313" key="2">
    <source>
        <dbReference type="EMBL" id="SUY25304.1"/>
    </source>
</evidence>
<proteinExistence type="predicted"/>
<gene>
    <name evidence="2" type="primary">hcrA_3</name>
    <name evidence="2" type="ORF">NCTC13307_02737</name>
</gene>
<protein>
    <submittedName>
        <fullName evidence="2">Xanthine dehydrogenase</fullName>
        <ecNumber evidence="2">1.3.7.9</ecNumber>
    </submittedName>
</protein>
<dbReference type="PANTHER" id="PTHR47495:SF2">
    <property type="entry name" value="ALDEHYDE DEHYDROGENASE"/>
    <property type="match status" value="1"/>
</dbReference>
<dbReference type="EMBL" id="UFWD01000001">
    <property type="protein sequence ID" value="SUY25304.1"/>
    <property type="molecule type" value="Genomic_DNA"/>
</dbReference>
<dbReference type="Pfam" id="PF20256">
    <property type="entry name" value="MoCoBD_2"/>
    <property type="match status" value="1"/>
</dbReference>